<dbReference type="NCBIfam" id="TIGR01297">
    <property type="entry name" value="CDF"/>
    <property type="match status" value="1"/>
</dbReference>
<dbReference type="InterPro" id="IPR002524">
    <property type="entry name" value="Cation_efflux"/>
</dbReference>
<keyword evidence="4 6" id="KW-1133">Transmembrane helix</keyword>
<dbReference type="Pfam" id="PF16916">
    <property type="entry name" value="ZT_dimer"/>
    <property type="match status" value="1"/>
</dbReference>
<evidence type="ECO:0000256" key="1">
    <source>
        <dbReference type="ARBA" id="ARBA00004141"/>
    </source>
</evidence>
<evidence type="ECO:0000313" key="10">
    <source>
        <dbReference type="Proteomes" id="UP000019132"/>
    </source>
</evidence>
<dbReference type="PANTHER" id="PTHR43840:SF15">
    <property type="entry name" value="MITOCHONDRIAL METAL TRANSPORTER 1-RELATED"/>
    <property type="match status" value="1"/>
</dbReference>
<dbReference type="EMBL" id="GL376634">
    <property type="status" value="NOT_ANNOTATED_CDS"/>
    <property type="molecule type" value="Genomic_DNA"/>
</dbReference>
<keyword evidence="5 6" id="KW-0472">Membrane</keyword>
<dbReference type="Gene3D" id="3.30.70.1350">
    <property type="entry name" value="Cation efflux protein, cytoplasmic domain"/>
    <property type="match status" value="1"/>
</dbReference>
<evidence type="ECO:0000259" key="7">
    <source>
        <dbReference type="Pfam" id="PF01545"/>
    </source>
</evidence>
<name>K3WA39_GLOUD</name>
<dbReference type="InParanoid" id="K3WA39"/>
<dbReference type="InterPro" id="IPR027469">
    <property type="entry name" value="Cation_efflux_TMD_sf"/>
</dbReference>
<dbReference type="HOGENOM" id="CLU_013430_13_1_1"/>
<dbReference type="AlphaFoldDB" id="K3WA39"/>
<evidence type="ECO:0000256" key="2">
    <source>
        <dbReference type="ARBA" id="ARBA00022448"/>
    </source>
</evidence>
<reference evidence="9" key="3">
    <citation type="submission" date="2015-02" db="UniProtKB">
        <authorList>
            <consortium name="EnsemblProtists"/>
        </authorList>
    </citation>
    <scope>IDENTIFICATION</scope>
    <source>
        <strain evidence="9">DAOM BR144</strain>
    </source>
</reference>
<sequence>MKVRSTFNQLSPIGYGKFEAVGSLSVGAILVCCGLGIGLDGIQSFQEVWAGGGGQAFSEFSLPFFPDLDRSSQLALAAGAAGLSILAKEALYHVTVKVGEEARSKVLIANAWHHRTDAISSVVALVGILGTMGGIPLLDPAAGIAVAAMIIKTGGEICLDSVRELTDKSVEEEVLELLNEVISARVRSHILREVRDVSEVLVHIDVEFGAADRSKVSSKLLFEKEMRPYKEIKKDVDGVLAEIPDIVGITHLNTHWVPYINGCGTVVDVAIVVHPDLKVGDAHSVAKRARKAIEEISYISEADIHLELLDNDNDEETA</sequence>
<dbReference type="EnsemblProtists" id="PYU1_T001830">
    <property type="protein sequence ID" value="PYU1_T001830"/>
    <property type="gene ID" value="PYU1_G001828"/>
</dbReference>
<evidence type="ECO:0000256" key="5">
    <source>
        <dbReference type="ARBA" id="ARBA00023136"/>
    </source>
</evidence>
<comment type="subcellular location">
    <subcellularLocation>
        <location evidence="1">Membrane</location>
        <topology evidence="1">Multi-pass membrane protein</topology>
    </subcellularLocation>
</comment>
<dbReference type="InterPro" id="IPR050291">
    <property type="entry name" value="CDF_Transporter"/>
</dbReference>
<dbReference type="eggNOG" id="KOG1485">
    <property type="taxonomic scope" value="Eukaryota"/>
</dbReference>
<feature type="domain" description="Cation efflux protein transmembrane" evidence="7">
    <location>
        <begin position="11"/>
        <end position="165"/>
    </location>
</feature>
<organism evidence="9 10">
    <name type="scientific">Globisporangium ultimum (strain ATCC 200006 / CBS 805.95 / DAOM BR144)</name>
    <name type="common">Pythium ultimum</name>
    <dbReference type="NCBI Taxonomy" id="431595"/>
    <lineage>
        <taxon>Eukaryota</taxon>
        <taxon>Sar</taxon>
        <taxon>Stramenopiles</taxon>
        <taxon>Oomycota</taxon>
        <taxon>Peronosporomycetes</taxon>
        <taxon>Pythiales</taxon>
        <taxon>Pythiaceae</taxon>
        <taxon>Globisporangium</taxon>
    </lineage>
</organism>
<keyword evidence="2" id="KW-0813">Transport</keyword>
<evidence type="ECO:0000259" key="8">
    <source>
        <dbReference type="Pfam" id="PF16916"/>
    </source>
</evidence>
<dbReference type="PANTHER" id="PTHR43840">
    <property type="entry name" value="MITOCHONDRIAL METAL TRANSPORTER 1-RELATED"/>
    <property type="match status" value="1"/>
</dbReference>
<feature type="transmembrane region" description="Helical" evidence="6">
    <location>
        <begin position="20"/>
        <end position="39"/>
    </location>
</feature>
<dbReference type="InterPro" id="IPR036837">
    <property type="entry name" value="Cation_efflux_CTD_sf"/>
</dbReference>
<dbReference type="STRING" id="431595.K3WA39"/>
<dbReference type="GO" id="GO:0016020">
    <property type="term" value="C:membrane"/>
    <property type="evidence" value="ECO:0007669"/>
    <property type="project" value="UniProtKB-SubCell"/>
</dbReference>
<keyword evidence="3 6" id="KW-0812">Transmembrane</keyword>
<protein>
    <submittedName>
        <fullName evidence="9">Uncharacterized protein</fullName>
    </submittedName>
</protein>
<dbReference type="Pfam" id="PF01545">
    <property type="entry name" value="Cation_efflux"/>
    <property type="match status" value="1"/>
</dbReference>
<dbReference type="SUPFAM" id="SSF161111">
    <property type="entry name" value="Cation efflux protein transmembrane domain-like"/>
    <property type="match status" value="1"/>
</dbReference>
<dbReference type="SUPFAM" id="SSF160240">
    <property type="entry name" value="Cation efflux protein cytoplasmic domain-like"/>
    <property type="match status" value="1"/>
</dbReference>
<reference evidence="10" key="2">
    <citation type="submission" date="2010-04" db="EMBL/GenBank/DDBJ databases">
        <authorList>
            <person name="Buell R."/>
            <person name="Hamilton J."/>
            <person name="Hostetler J."/>
        </authorList>
    </citation>
    <scope>NUCLEOTIDE SEQUENCE [LARGE SCALE GENOMIC DNA]</scope>
    <source>
        <strain evidence="10">DAOM:BR144</strain>
    </source>
</reference>
<feature type="domain" description="Cation efflux protein cytoplasmic" evidence="8">
    <location>
        <begin position="229"/>
        <end position="307"/>
    </location>
</feature>
<evidence type="ECO:0000256" key="6">
    <source>
        <dbReference type="SAM" id="Phobius"/>
    </source>
</evidence>
<reference evidence="10" key="1">
    <citation type="journal article" date="2010" name="Genome Biol.">
        <title>Genome sequence of the necrotrophic plant pathogen Pythium ultimum reveals original pathogenicity mechanisms and effector repertoire.</title>
        <authorList>
            <person name="Levesque C.A."/>
            <person name="Brouwer H."/>
            <person name="Cano L."/>
            <person name="Hamilton J.P."/>
            <person name="Holt C."/>
            <person name="Huitema E."/>
            <person name="Raffaele S."/>
            <person name="Robideau G.P."/>
            <person name="Thines M."/>
            <person name="Win J."/>
            <person name="Zerillo M.M."/>
            <person name="Beakes G.W."/>
            <person name="Boore J.L."/>
            <person name="Busam D."/>
            <person name="Dumas B."/>
            <person name="Ferriera S."/>
            <person name="Fuerstenberg S.I."/>
            <person name="Gachon C.M."/>
            <person name="Gaulin E."/>
            <person name="Govers F."/>
            <person name="Grenville-Briggs L."/>
            <person name="Horner N."/>
            <person name="Hostetler J."/>
            <person name="Jiang R.H."/>
            <person name="Johnson J."/>
            <person name="Krajaejun T."/>
            <person name="Lin H."/>
            <person name="Meijer H.J."/>
            <person name="Moore B."/>
            <person name="Morris P."/>
            <person name="Phuntmart V."/>
            <person name="Puiu D."/>
            <person name="Shetty J."/>
            <person name="Stajich J.E."/>
            <person name="Tripathy S."/>
            <person name="Wawra S."/>
            <person name="van West P."/>
            <person name="Whitty B.R."/>
            <person name="Coutinho P.M."/>
            <person name="Henrissat B."/>
            <person name="Martin F."/>
            <person name="Thomas P.D."/>
            <person name="Tyler B.M."/>
            <person name="De Vries R.P."/>
            <person name="Kamoun S."/>
            <person name="Yandell M."/>
            <person name="Tisserat N."/>
            <person name="Buell C.R."/>
        </authorList>
    </citation>
    <scope>NUCLEOTIDE SEQUENCE</scope>
    <source>
        <strain evidence="10">DAOM:BR144</strain>
    </source>
</reference>
<proteinExistence type="predicted"/>
<dbReference type="Proteomes" id="UP000019132">
    <property type="component" value="Unassembled WGS sequence"/>
</dbReference>
<keyword evidence="10" id="KW-1185">Reference proteome</keyword>
<accession>K3WA39</accession>
<dbReference type="GO" id="GO:0008324">
    <property type="term" value="F:monoatomic cation transmembrane transporter activity"/>
    <property type="evidence" value="ECO:0007669"/>
    <property type="project" value="InterPro"/>
</dbReference>
<evidence type="ECO:0000313" key="9">
    <source>
        <dbReference type="EnsemblProtists" id="PYU1_T001830"/>
    </source>
</evidence>
<dbReference type="Gene3D" id="1.20.1510.10">
    <property type="entry name" value="Cation efflux protein transmembrane domain"/>
    <property type="match status" value="1"/>
</dbReference>
<evidence type="ECO:0000256" key="4">
    <source>
        <dbReference type="ARBA" id="ARBA00022989"/>
    </source>
</evidence>
<dbReference type="VEuPathDB" id="FungiDB:PYU1_G001828"/>
<dbReference type="InterPro" id="IPR027470">
    <property type="entry name" value="Cation_efflux_CTD"/>
</dbReference>
<dbReference type="InterPro" id="IPR058533">
    <property type="entry name" value="Cation_efflux_TM"/>
</dbReference>
<evidence type="ECO:0000256" key="3">
    <source>
        <dbReference type="ARBA" id="ARBA00022692"/>
    </source>
</evidence>